<dbReference type="Pfam" id="PF01212">
    <property type="entry name" value="Beta_elim_lyase"/>
    <property type="match status" value="1"/>
</dbReference>
<dbReference type="InterPro" id="IPR001597">
    <property type="entry name" value="ArAA_b-elim_lyase/Thr_aldolase"/>
</dbReference>
<dbReference type="PANTHER" id="PTHR48097:SF5">
    <property type="entry name" value="LOW SPECIFICITY L-THREONINE ALDOLASE"/>
    <property type="match status" value="1"/>
</dbReference>
<comment type="cofactor">
    <cofactor evidence="1">
        <name>pyridoxal 5'-phosphate</name>
        <dbReference type="ChEBI" id="CHEBI:597326"/>
    </cofactor>
</comment>
<dbReference type="AlphaFoldDB" id="A0A4S4G020"/>
<evidence type="ECO:0000256" key="1">
    <source>
        <dbReference type="ARBA" id="ARBA00001933"/>
    </source>
</evidence>
<dbReference type="InterPro" id="IPR015421">
    <property type="entry name" value="PyrdxlP-dep_Trfase_major"/>
</dbReference>
<accession>A0A4S4G020</accession>
<dbReference type="GO" id="GO:0016829">
    <property type="term" value="F:lyase activity"/>
    <property type="evidence" value="ECO:0007669"/>
    <property type="project" value="InterPro"/>
</dbReference>
<protein>
    <submittedName>
        <fullName evidence="5">Low specificity L-threonine aldolase</fullName>
    </submittedName>
</protein>
<evidence type="ECO:0000256" key="3">
    <source>
        <dbReference type="ARBA" id="ARBA00022898"/>
    </source>
</evidence>
<dbReference type="InterPro" id="IPR015424">
    <property type="entry name" value="PyrdxlP-dep_Trfase"/>
</dbReference>
<organism evidence="5 6">
    <name type="scientific">Adlercreutzia caecimuris</name>
    <dbReference type="NCBI Taxonomy" id="671266"/>
    <lineage>
        <taxon>Bacteria</taxon>
        <taxon>Bacillati</taxon>
        <taxon>Actinomycetota</taxon>
        <taxon>Coriobacteriia</taxon>
        <taxon>Eggerthellales</taxon>
        <taxon>Eggerthellaceae</taxon>
        <taxon>Adlercreutzia</taxon>
    </lineage>
</organism>
<keyword evidence="3" id="KW-0663">Pyridoxal phosphate</keyword>
<evidence type="ECO:0000313" key="6">
    <source>
        <dbReference type="Proteomes" id="UP000308978"/>
    </source>
</evidence>
<gene>
    <name evidence="5" type="ORF">E5986_10770</name>
</gene>
<dbReference type="Gene3D" id="3.90.1150.10">
    <property type="entry name" value="Aspartate Aminotransferase, domain 1"/>
    <property type="match status" value="1"/>
</dbReference>
<name>A0A4S4G020_9ACTN</name>
<dbReference type="Gene3D" id="3.40.640.10">
    <property type="entry name" value="Type I PLP-dependent aspartate aminotransferase-like (Major domain)"/>
    <property type="match status" value="1"/>
</dbReference>
<comment type="similarity">
    <text evidence="2">Belongs to the threonine aldolase family.</text>
</comment>
<proteinExistence type="inferred from homology"/>
<dbReference type="InterPro" id="IPR015422">
    <property type="entry name" value="PyrdxlP-dep_Trfase_small"/>
</dbReference>
<feature type="domain" description="Aromatic amino acid beta-eliminating lyase/threonine aldolase" evidence="4">
    <location>
        <begin position="8"/>
        <end position="294"/>
    </location>
</feature>
<evidence type="ECO:0000259" key="4">
    <source>
        <dbReference type="Pfam" id="PF01212"/>
    </source>
</evidence>
<dbReference type="EMBL" id="SSTJ01000019">
    <property type="protein sequence ID" value="THG35981.1"/>
    <property type="molecule type" value="Genomic_DNA"/>
</dbReference>
<sequence>MISFENDYSTGAHPRVLEALAATNLEPAPGYGTDRFCASAAERIRAACADDTADVFFLVGGTQTNAVVISSLLASYEGVIAADTGHIAVHEAGAIEATGHKVIALPEHDGKLRAAEVAAYLDTFYADETHEHMVLPGMVFIAHPSELGTLYSLAELEELSAVCRRFHIPLYLDGARLSYGLAAPESDVTLPDIARLTDAFYIGGTKCGALCGEAVVFPRGGMPKHFLTHVKQHGALLAKGRLLGVQFDTLFTNGLYGEVGRTAIDAAAELRRILSEAGCTFFRESPTNQQFVILENSQMEALAERVRFSFWERVDDTHTAIRFVTSWSTTADDLAFLETALAATL</sequence>
<dbReference type="Proteomes" id="UP000308978">
    <property type="component" value="Unassembled WGS sequence"/>
</dbReference>
<evidence type="ECO:0000256" key="2">
    <source>
        <dbReference type="ARBA" id="ARBA00006966"/>
    </source>
</evidence>
<reference evidence="5 6" key="1">
    <citation type="submission" date="2019-04" db="EMBL/GenBank/DDBJ databases">
        <title>Microbes associate with the intestines of laboratory mice.</title>
        <authorList>
            <person name="Navarre W."/>
            <person name="Wong E."/>
            <person name="Huang K.C."/>
            <person name="Tropini C."/>
            <person name="Ng K."/>
            <person name="Yu B."/>
        </authorList>
    </citation>
    <scope>NUCLEOTIDE SEQUENCE [LARGE SCALE GENOMIC DNA]</scope>
    <source>
        <strain evidence="5 6">NM80_B27</strain>
    </source>
</reference>
<dbReference type="SUPFAM" id="SSF53383">
    <property type="entry name" value="PLP-dependent transferases"/>
    <property type="match status" value="1"/>
</dbReference>
<dbReference type="RefSeq" id="WP_136435865.1">
    <property type="nucleotide sequence ID" value="NZ_SSTJ01000019.1"/>
</dbReference>
<dbReference type="PANTHER" id="PTHR48097">
    <property type="entry name" value="L-THREONINE ALDOLASE-RELATED"/>
    <property type="match status" value="1"/>
</dbReference>
<comment type="caution">
    <text evidence="5">The sequence shown here is derived from an EMBL/GenBank/DDBJ whole genome shotgun (WGS) entry which is preliminary data.</text>
</comment>
<evidence type="ECO:0000313" key="5">
    <source>
        <dbReference type="EMBL" id="THG35981.1"/>
    </source>
</evidence>
<dbReference type="GO" id="GO:0006520">
    <property type="term" value="P:amino acid metabolic process"/>
    <property type="evidence" value="ECO:0007669"/>
    <property type="project" value="InterPro"/>
</dbReference>